<evidence type="ECO:0000313" key="2">
    <source>
        <dbReference type="Proteomes" id="UP000253099"/>
    </source>
</evidence>
<keyword evidence="2" id="KW-1185">Reference proteome</keyword>
<evidence type="ECO:0000313" key="1">
    <source>
        <dbReference type="EMBL" id="RBQ22349.1"/>
    </source>
</evidence>
<gene>
    <name evidence="1" type="ORF">ALNOE001_20920</name>
</gene>
<accession>A0A366M9W8</accession>
<proteinExistence type="predicted"/>
<dbReference type="EMBL" id="NIZT01000070">
    <property type="protein sequence ID" value="RBQ22349.1"/>
    <property type="molecule type" value="Genomic_DNA"/>
</dbReference>
<dbReference type="AlphaFoldDB" id="A0A366M9W8"/>
<name>A0A366M9W8_9EURY</name>
<protein>
    <submittedName>
        <fullName evidence="1">Uncharacterized protein</fullName>
    </submittedName>
</protein>
<organism evidence="1 2">
    <name type="scientific">Candidatus Methanobinarius endosymbioticus</name>
    <dbReference type="NCBI Taxonomy" id="2006182"/>
    <lineage>
        <taxon>Archaea</taxon>
        <taxon>Methanobacteriati</taxon>
        <taxon>Methanobacteriota</taxon>
        <taxon>Methanomada group</taxon>
        <taxon>Methanobacteria</taxon>
        <taxon>Methanobacteriales</taxon>
        <taxon>Methanobacteriaceae</taxon>
        <taxon>Candidatus Methanobinarius</taxon>
    </lineage>
</organism>
<comment type="caution">
    <text evidence="1">The sequence shown here is derived from an EMBL/GenBank/DDBJ whole genome shotgun (WGS) entry which is preliminary data.</text>
</comment>
<sequence>MMVNGSSNAIDKINGTIFTWTYDFLTISSNDSIDLIEETWKYN</sequence>
<dbReference type="Proteomes" id="UP000253099">
    <property type="component" value="Unassembled WGS sequence"/>
</dbReference>
<reference evidence="1 2" key="1">
    <citation type="submission" date="2018-06" db="EMBL/GenBank/DDBJ databases">
        <title>Genomic insight into two independent archaeal endosymbiosis events.</title>
        <authorList>
            <person name="Lind A.E."/>
            <person name="Lewis W.H."/>
            <person name="Spang A."/>
            <person name="Guy L."/>
            <person name="Embley M.T."/>
            <person name="Ettema T.J.G."/>
        </authorList>
    </citation>
    <scope>NUCLEOTIDE SEQUENCE [LARGE SCALE GENOMIC DNA]</scope>
    <source>
        <strain evidence="1">NOE</strain>
    </source>
</reference>